<dbReference type="InterPro" id="IPR019327">
    <property type="entry name" value="WKF"/>
</dbReference>
<gene>
    <name evidence="2" type="primary">5571868</name>
</gene>
<evidence type="ECO:0000313" key="3">
    <source>
        <dbReference type="Proteomes" id="UP000008820"/>
    </source>
</evidence>
<accession>A0A1S4FMF5</accession>
<feature type="compositionally biased region" description="Basic and acidic residues" evidence="1">
    <location>
        <begin position="7"/>
        <end position="29"/>
    </location>
</feature>
<feature type="compositionally biased region" description="Basic residues" evidence="1">
    <location>
        <begin position="84"/>
        <end position="97"/>
    </location>
</feature>
<dbReference type="OrthoDB" id="10261563at2759"/>
<dbReference type="Proteomes" id="UP000008820">
    <property type="component" value="Chromosome 2"/>
</dbReference>
<dbReference type="InParanoid" id="A0A1S4FMF5"/>
<proteinExistence type="predicted"/>
<evidence type="ECO:0000313" key="2">
    <source>
        <dbReference type="EnsemblMetazoa" id="AAEL009356-PA"/>
    </source>
</evidence>
<dbReference type="EnsemblMetazoa" id="AAEL009356-RA">
    <property type="protein sequence ID" value="AAEL009356-PA"/>
    <property type="gene ID" value="AAEL009356"/>
</dbReference>
<reference evidence="2" key="2">
    <citation type="submission" date="2020-05" db="UniProtKB">
        <authorList>
            <consortium name="EnsemblMetazoa"/>
        </authorList>
    </citation>
    <scope>IDENTIFICATION</scope>
    <source>
        <strain evidence="2">LVP_AGWG</strain>
    </source>
</reference>
<sequence>MGKKKLKSSEDPSEKQDQDAIETNDEKPKPKSKKEKRKTPSDPTSDEVLNDGSAPKQSKLDEASNITAGTTIDKALLVNPALKLNKKTKRAKKREKHAKNVDEQKQKAKNREKEECRQYLQTWNDSREKWKFQKIKQVYIQKHVFDEDHLDGDIWPVVLEYLSGTKGPGRENLTKRAEEVIRELDRQAKDSGDDSLLEGSKYQRARELLQHLG</sequence>
<feature type="compositionally biased region" description="Basic and acidic residues" evidence="1">
    <location>
        <begin position="98"/>
        <end position="116"/>
    </location>
</feature>
<organism evidence="2 3">
    <name type="scientific">Aedes aegypti</name>
    <name type="common">Yellowfever mosquito</name>
    <name type="synonym">Culex aegypti</name>
    <dbReference type="NCBI Taxonomy" id="7159"/>
    <lineage>
        <taxon>Eukaryota</taxon>
        <taxon>Metazoa</taxon>
        <taxon>Ecdysozoa</taxon>
        <taxon>Arthropoda</taxon>
        <taxon>Hexapoda</taxon>
        <taxon>Insecta</taxon>
        <taxon>Pterygota</taxon>
        <taxon>Neoptera</taxon>
        <taxon>Endopterygota</taxon>
        <taxon>Diptera</taxon>
        <taxon>Nematocera</taxon>
        <taxon>Culicoidea</taxon>
        <taxon>Culicidae</taxon>
        <taxon>Culicinae</taxon>
        <taxon>Aedini</taxon>
        <taxon>Aedes</taxon>
        <taxon>Stegomyia</taxon>
    </lineage>
</organism>
<protein>
    <submittedName>
        <fullName evidence="2">Uncharacterized protein</fullName>
    </submittedName>
</protein>
<name>A0A1S4FMF5_AEDAE</name>
<evidence type="ECO:0000256" key="1">
    <source>
        <dbReference type="SAM" id="MobiDB-lite"/>
    </source>
</evidence>
<dbReference type="Pfam" id="PF10180">
    <property type="entry name" value="WKF"/>
    <property type="match status" value="1"/>
</dbReference>
<dbReference type="AlphaFoldDB" id="A0A1S4FMF5"/>
<dbReference type="PANTHER" id="PTHR22306:SF2">
    <property type="entry name" value="CHROMOSOME 7 OPEN READING FRAME 50"/>
    <property type="match status" value="1"/>
</dbReference>
<dbReference type="VEuPathDB" id="VectorBase:AAEL009356"/>
<keyword evidence="3" id="KW-1185">Reference proteome</keyword>
<reference evidence="2 3" key="1">
    <citation type="submission" date="2017-06" db="EMBL/GenBank/DDBJ databases">
        <title>Aedes aegypti genome working group (AGWG) sequencing and assembly.</title>
        <authorList>
            <consortium name="Aedes aegypti Genome Working Group (AGWG)"/>
            <person name="Matthews B.J."/>
        </authorList>
    </citation>
    <scope>NUCLEOTIDE SEQUENCE [LARGE SCALE GENOMIC DNA]</scope>
    <source>
        <strain evidence="2 3">LVP_AGWG</strain>
    </source>
</reference>
<feature type="region of interest" description="Disordered" evidence="1">
    <location>
        <begin position="1"/>
        <end position="116"/>
    </location>
</feature>
<dbReference type="PANTHER" id="PTHR22306">
    <property type="entry name" value="CHROMOSOME 7 OPEN READING FRAME 50"/>
    <property type="match status" value="1"/>
</dbReference>